<protein>
    <recommendedName>
        <fullName evidence="3">DUF935 domain-containing protein</fullName>
    </recommendedName>
</protein>
<organism evidence="1 2">
    <name type="scientific">Candidatus Lambdaproteobacteria bacterium RIFOXYD2_FULL_50_16</name>
    <dbReference type="NCBI Taxonomy" id="1817772"/>
    <lineage>
        <taxon>Bacteria</taxon>
        <taxon>Pseudomonadati</taxon>
        <taxon>Pseudomonadota</taxon>
        <taxon>Candidatus Lambdaproteobacteria</taxon>
    </lineage>
</organism>
<evidence type="ECO:0000313" key="2">
    <source>
        <dbReference type="Proteomes" id="UP000178449"/>
    </source>
</evidence>
<dbReference type="InterPro" id="IPR009279">
    <property type="entry name" value="Portal_Mu"/>
</dbReference>
<gene>
    <name evidence="1" type="ORF">A2527_11795</name>
</gene>
<accession>A0A1F6G652</accession>
<proteinExistence type="predicted"/>
<dbReference type="STRING" id="1817772.A2527_11795"/>
<dbReference type="AlphaFoldDB" id="A0A1F6G652"/>
<evidence type="ECO:0000313" key="1">
    <source>
        <dbReference type="EMBL" id="OGG93583.1"/>
    </source>
</evidence>
<evidence type="ECO:0008006" key="3">
    <source>
        <dbReference type="Google" id="ProtNLM"/>
    </source>
</evidence>
<sequence length="405" mass="45662">MKSFAPAFINYAQANPLPAQLEGQIAQRDRAWDYSGLSGFLPNPDPVLLKLDDQGEEVLHGLTADPHLISVIQTRKLGSLKTEFRFESGKGSDHNVSGASKKLQENLSEDLRGIDLYQVLSEILDAPFFGMRPLELIWAAKGDRIALKDIRPKPATWFRFDRDNKPLFVEWDGYQGRELPWGKFVLARHFPSYDNPYGLRLLSRCLWPVTFKKGGIRFWVTLAEKYGLPLMVGKYPVGTSAEGQDEMLAALAKAVRDAVMVLPEGSQVEIQETAKGSADVHQSLVDLMNREISKAILGQNLTTEAGQVGSHAASKTHMDVLSTYQDADRQLVKRVMNEIAEIYTQLNHPTANAPRFHWFEEDDPKVEWAQRDQQLAQMGVQFTPEYLCRQYGLQPGDFSINFPKK</sequence>
<dbReference type="Pfam" id="PF06074">
    <property type="entry name" value="Portal_Mu"/>
    <property type="match status" value="1"/>
</dbReference>
<dbReference type="Proteomes" id="UP000178449">
    <property type="component" value="Unassembled WGS sequence"/>
</dbReference>
<name>A0A1F6G652_9PROT</name>
<comment type="caution">
    <text evidence="1">The sequence shown here is derived from an EMBL/GenBank/DDBJ whole genome shotgun (WGS) entry which is preliminary data.</text>
</comment>
<dbReference type="EMBL" id="MFNE01000047">
    <property type="protein sequence ID" value="OGG93583.1"/>
    <property type="molecule type" value="Genomic_DNA"/>
</dbReference>
<reference evidence="1 2" key="1">
    <citation type="journal article" date="2016" name="Nat. Commun.">
        <title>Thousands of microbial genomes shed light on interconnected biogeochemical processes in an aquifer system.</title>
        <authorList>
            <person name="Anantharaman K."/>
            <person name="Brown C.T."/>
            <person name="Hug L.A."/>
            <person name="Sharon I."/>
            <person name="Castelle C.J."/>
            <person name="Probst A.J."/>
            <person name="Thomas B.C."/>
            <person name="Singh A."/>
            <person name="Wilkins M.J."/>
            <person name="Karaoz U."/>
            <person name="Brodie E.L."/>
            <person name="Williams K.H."/>
            <person name="Hubbard S.S."/>
            <person name="Banfield J.F."/>
        </authorList>
    </citation>
    <scope>NUCLEOTIDE SEQUENCE [LARGE SCALE GENOMIC DNA]</scope>
</reference>